<dbReference type="AlphaFoldDB" id="A0A7K3LLI5"/>
<evidence type="ECO:0000256" key="3">
    <source>
        <dbReference type="ARBA" id="ARBA00023002"/>
    </source>
</evidence>
<gene>
    <name evidence="5" type="ORF">GYA93_05850</name>
</gene>
<keyword evidence="3" id="KW-0560">Oxidoreductase</keyword>
<keyword evidence="2" id="KW-0288">FMN</keyword>
<organism evidence="5 6">
    <name type="scientific">Gordonia desulfuricans</name>
    <dbReference type="NCBI Taxonomy" id="89051"/>
    <lineage>
        <taxon>Bacteria</taxon>
        <taxon>Bacillati</taxon>
        <taxon>Actinomycetota</taxon>
        <taxon>Actinomycetes</taxon>
        <taxon>Mycobacteriales</taxon>
        <taxon>Gordoniaceae</taxon>
        <taxon>Gordonia</taxon>
    </lineage>
</organism>
<dbReference type="SUPFAM" id="SSF51679">
    <property type="entry name" value="Bacterial luciferase-like"/>
    <property type="match status" value="1"/>
</dbReference>
<evidence type="ECO:0000313" key="5">
    <source>
        <dbReference type="EMBL" id="NDK89106.1"/>
    </source>
</evidence>
<dbReference type="RefSeq" id="WP_059036203.1">
    <property type="nucleotide sequence ID" value="NZ_JAADZU010000012.1"/>
</dbReference>
<dbReference type="SMR" id="A0A7K3LLI5"/>
<dbReference type="Proteomes" id="UP000466307">
    <property type="component" value="Unassembled WGS sequence"/>
</dbReference>
<dbReference type="GO" id="GO:0004497">
    <property type="term" value="F:monooxygenase activity"/>
    <property type="evidence" value="ECO:0007669"/>
    <property type="project" value="UniProtKB-KW"/>
</dbReference>
<evidence type="ECO:0000313" key="6">
    <source>
        <dbReference type="Proteomes" id="UP000466307"/>
    </source>
</evidence>
<keyword evidence="4" id="KW-0503">Monooxygenase</keyword>
<sequence length="299" mass="31012">MTPYVALGLTGADVTRLLADPDALHRWDRLPLAFSVIGIDRVDGRPAADATIESTVAAGLLGARTRQARFLAATAPSRDHPYNLARRVASVGHLSRGRSGLLLGTVDPRAVGGWPWPAAATSAAVSAPGTAALVGEVAVAVRDLEQSWPAESVIADRHTGIFVRSEEIRHVDLDGRYRIAGPLTVPEPLTGPSVIGWFTSDTPPPPQAEAVLDLVLGAGAAIPVIDADAGLPGGQVGGVLVRAGDDRPIGALLDAAERLLVGAHHVGPGPLRHALGLPRPVAREGRRRAFAAPEPLASR</sequence>
<dbReference type="InterPro" id="IPR051260">
    <property type="entry name" value="Diverse_substr_monoxygenases"/>
</dbReference>
<dbReference type="PANTHER" id="PTHR30011">
    <property type="entry name" value="ALKANESULFONATE MONOOXYGENASE-RELATED"/>
    <property type="match status" value="1"/>
</dbReference>
<dbReference type="GO" id="GO:0016705">
    <property type="term" value="F:oxidoreductase activity, acting on paired donors, with incorporation or reduction of molecular oxygen"/>
    <property type="evidence" value="ECO:0007669"/>
    <property type="project" value="InterPro"/>
</dbReference>
<keyword evidence="6" id="KW-1185">Reference proteome</keyword>
<keyword evidence="1" id="KW-0285">Flavoprotein</keyword>
<proteinExistence type="predicted"/>
<dbReference type="EMBL" id="JAADZU010000012">
    <property type="protein sequence ID" value="NDK89106.1"/>
    <property type="molecule type" value="Genomic_DNA"/>
</dbReference>
<reference evidence="5 6" key="1">
    <citation type="submission" date="2020-01" db="EMBL/GenBank/DDBJ databases">
        <title>Investigation of new actinobacteria for the biodesulphurisation of diesel fuel.</title>
        <authorList>
            <person name="Athi Narayanan S.M."/>
        </authorList>
    </citation>
    <scope>NUCLEOTIDE SEQUENCE [LARGE SCALE GENOMIC DNA]</scope>
    <source>
        <strain evidence="5 6">213E</strain>
    </source>
</reference>
<evidence type="ECO:0000256" key="4">
    <source>
        <dbReference type="ARBA" id="ARBA00023033"/>
    </source>
</evidence>
<dbReference type="InterPro" id="IPR036661">
    <property type="entry name" value="Luciferase-like_sf"/>
</dbReference>
<accession>A0A7K3LLI5</accession>
<evidence type="ECO:0000256" key="2">
    <source>
        <dbReference type="ARBA" id="ARBA00022643"/>
    </source>
</evidence>
<dbReference type="PANTHER" id="PTHR30011:SF16">
    <property type="entry name" value="C2H2 FINGER DOMAIN TRANSCRIPTION FACTOR (EUROFUNG)-RELATED"/>
    <property type="match status" value="1"/>
</dbReference>
<name>A0A7K3LLI5_9ACTN</name>
<dbReference type="Gene3D" id="3.20.20.30">
    <property type="entry name" value="Luciferase-like domain"/>
    <property type="match status" value="1"/>
</dbReference>
<protein>
    <submittedName>
        <fullName evidence="5">LLM class flavin-dependent oxidoreductase</fullName>
    </submittedName>
</protein>
<comment type="caution">
    <text evidence="5">The sequence shown here is derived from an EMBL/GenBank/DDBJ whole genome shotgun (WGS) entry which is preliminary data.</text>
</comment>
<evidence type="ECO:0000256" key="1">
    <source>
        <dbReference type="ARBA" id="ARBA00022630"/>
    </source>
</evidence>